<sequence>MRSGTLIAGRYRLAEPIGAGGMGMVWRATDERDGRQVALKQALSEGRTGRVLRREAAIAAKLDHPNIVTFLGEVQDGDEWWLVMEYVPSSSLGTLIHAEGAMAPGRVARLGVQIADALAAVHAEGVVHRDVKPSNVLVDTDDVVKLTDFGISRALSTETTWTHTGLVGGTPAFLAPEVANGEEPTAASDVFSLGATLFTAVEGRQPFGDAENPLALLRRVATAPIPLADDAGPLAPVLAQLMQRDPAARPDASTARGLLQDVVDGRDTGPARWKPWALVAVAVLAAAVTVPILWPGRPALGAGDQRTADPCALIDIAALGRFGATELEEAYSGFPRCDVIVRGAGGSYVDFRVELKPLRGAPSGRARQVGPITVVDARDRSDLCERLVVLPDDVGVLVTADHDDGPVPSDLCLMADTSADHVATLAGQAELPRRNAPFPARSLARTDACRLVPEEALAKVPGVDPATHRPGFGNWSCTWRSATRNTIVTLYFDRGNNSFNEQRDGRFASVGGFATYTEPGGAGDDAGCDVRIVDHTYSLPTGKTKAETVMIAVTGGGETAERHCAVATDLTKALVPVLAARR</sequence>
<dbReference type="InterPro" id="IPR008271">
    <property type="entry name" value="Ser/Thr_kinase_AS"/>
</dbReference>
<dbReference type="Proteomes" id="UP000183376">
    <property type="component" value="Chromosome I"/>
</dbReference>
<evidence type="ECO:0000313" key="9">
    <source>
        <dbReference type="EMBL" id="SDM57168.1"/>
    </source>
</evidence>
<evidence type="ECO:0000256" key="2">
    <source>
        <dbReference type="ARBA" id="ARBA00022527"/>
    </source>
</evidence>
<keyword evidence="10" id="KW-1185">Reference proteome</keyword>
<evidence type="ECO:0000256" key="1">
    <source>
        <dbReference type="ARBA" id="ARBA00012513"/>
    </source>
</evidence>
<dbReference type="PROSITE" id="PS00108">
    <property type="entry name" value="PROTEIN_KINASE_ST"/>
    <property type="match status" value="1"/>
</dbReference>
<dbReference type="InterPro" id="IPR000719">
    <property type="entry name" value="Prot_kinase_dom"/>
</dbReference>
<keyword evidence="5 9" id="KW-0418">Kinase</keyword>
<dbReference type="InterPro" id="IPR011009">
    <property type="entry name" value="Kinase-like_dom_sf"/>
</dbReference>
<keyword evidence="3" id="KW-0808">Transferase</keyword>
<dbReference type="GO" id="GO:0005524">
    <property type="term" value="F:ATP binding"/>
    <property type="evidence" value="ECO:0007669"/>
    <property type="project" value="UniProtKB-UniRule"/>
</dbReference>
<keyword evidence="2 9" id="KW-0723">Serine/threonine-protein kinase</keyword>
<dbReference type="OrthoDB" id="9762169at2"/>
<evidence type="ECO:0000256" key="5">
    <source>
        <dbReference type="ARBA" id="ARBA00022777"/>
    </source>
</evidence>
<dbReference type="SUPFAM" id="SSF56112">
    <property type="entry name" value="Protein kinase-like (PK-like)"/>
    <property type="match status" value="1"/>
</dbReference>
<evidence type="ECO:0000256" key="7">
    <source>
        <dbReference type="PROSITE-ProRule" id="PRU10141"/>
    </source>
</evidence>
<dbReference type="CDD" id="cd14014">
    <property type="entry name" value="STKc_PknB_like"/>
    <property type="match status" value="1"/>
</dbReference>
<keyword evidence="4 7" id="KW-0547">Nucleotide-binding</keyword>
<gene>
    <name evidence="9" type="ORF">SAMN04489726_2311</name>
</gene>
<keyword evidence="6 7" id="KW-0067">ATP-binding</keyword>
<dbReference type="AlphaFoldDB" id="A0A1G9UB80"/>
<protein>
    <recommendedName>
        <fullName evidence="1">non-specific serine/threonine protein kinase</fullName>
        <ecNumber evidence="1">2.7.11.1</ecNumber>
    </recommendedName>
</protein>
<dbReference type="InterPro" id="IPR017441">
    <property type="entry name" value="Protein_kinase_ATP_BS"/>
</dbReference>
<dbReference type="PANTHER" id="PTHR43289">
    <property type="entry name" value="MITOGEN-ACTIVATED PROTEIN KINASE KINASE KINASE 20-RELATED"/>
    <property type="match status" value="1"/>
</dbReference>
<proteinExistence type="predicted"/>
<evidence type="ECO:0000259" key="8">
    <source>
        <dbReference type="PROSITE" id="PS50011"/>
    </source>
</evidence>
<dbReference type="eggNOG" id="COG0515">
    <property type="taxonomic scope" value="Bacteria"/>
</dbReference>
<evidence type="ECO:0000313" key="10">
    <source>
        <dbReference type="Proteomes" id="UP000183376"/>
    </source>
</evidence>
<feature type="domain" description="Protein kinase" evidence="8">
    <location>
        <begin position="11"/>
        <end position="263"/>
    </location>
</feature>
<dbReference type="GO" id="GO:0004674">
    <property type="term" value="F:protein serine/threonine kinase activity"/>
    <property type="evidence" value="ECO:0007669"/>
    <property type="project" value="UniProtKB-KW"/>
</dbReference>
<feature type="binding site" evidence="7">
    <location>
        <position position="40"/>
    </location>
    <ligand>
        <name>ATP</name>
        <dbReference type="ChEBI" id="CHEBI:30616"/>
    </ligand>
</feature>
<dbReference type="SMART" id="SM00220">
    <property type="entry name" value="S_TKc"/>
    <property type="match status" value="1"/>
</dbReference>
<organism evidence="9 10">
    <name type="scientific">Allokutzneria albata</name>
    <name type="common">Kibdelosporangium albatum</name>
    <dbReference type="NCBI Taxonomy" id="211114"/>
    <lineage>
        <taxon>Bacteria</taxon>
        <taxon>Bacillati</taxon>
        <taxon>Actinomycetota</taxon>
        <taxon>Actinomycetes</taxon>
        <taxon>Pseudonocardiales</taxon>
        <taxon>Pseudonocardiaceae</taxon>
        <taxon>Allokutzneria</taxon>
    </lineage>
</organism>
<dbReference type="Gene3D" id="1.10.510.10">
    <property type="entry name" value="Transferase(Phosphotransferase) domain 1"/>
    <property type="match status" value="1"/>
</dbReference>
<dbReference type="PROSITE" id="PS00107">
    <property type="entry name" value="PROTEIN_KINASE_ATP"/>
    <property type="match status" value="1"/>
</dbReference>
<evidence type="ECO:0000256" key="4">
    <source>
        <dbReference type="ARBA" id="ARBA00022741"/>
    </source>
</evidence>
<name>A0A1G9UB80_ALLAB</name>
<dbReference type="RefSeq" id="WP_156051438.1">
    <property type="nucleotide sequence ID" value="NZ_JOEF01000023.1"/>
</dbReference>
<dbReference type="PANTHER" id="PTHR43289:SF6">
    <property type="entry name" value="SERINE_THREONINE-PROTEIN KINASE NEKL-3"/>
    <property type="match status" value="1"/>
</dbReference>
<dbReference type="EC" id="2.7.11.1" evidence="1"/>
<evidence type="ECO:0000256" key="6">
    <source>
        <dbReference type="ARBA" id="ARBA00022840"/>
    </source>
</evidence>
<dbReference type="PROSITE" id="PS50011">
    <property type="entry name" value="PROTEIN_KINASE_DOM"/>
    <property type="match status" value="1"/>
</dbReference>
<dbReference type="Pfam" id="PF00069">
    <property type="entry name" value="Pkinase"/>
    <property type="match status" value="1"/>
</dbReference>
<reference evidence="9 10" key="1">
    <citation type="submission" date="2016-10" db="EMBL/GenBank/DDBJ databases">
        <authorList>
            <person name="de Groot N.N."/>
        </authorList>
    </citation>
    <scope>NUCLEOTIDE SEQUENCE [LARGE SCALE GENOMIC DNA]</scope>
    <source>
        <strain evidence="9 10">DSM 44149</strain>
    </source>
</reference>
<dbReference type="EMBL" id="LT629701">
    <property type="protein sequence ID" value="SDM57168.1"/>
    <property type="molecule type" value="Genomic_DNA"/>
</dbReference>
<accession>A0A1G9UB80</accession>
<evidence type="ECO:0000256" key="3">
    <source>
        <dbReference type="ARBA" id="ARBA00022679"/>
    </source>
</evidence>
<dbReference type="STRING" id="211114.SAMN04489726_2311"/>